<dbReference type="STRING" id="145388.A0A0D2N7W3"/>
<dbReference type="InterPro" id="IPR005787">
    <property type="entry name" value="Thr_deHydtase_biosynth"/>
</dbReference>
<keyword evidence="9 11" id="KW-0456">Lyase</keyword>
<dbReference type="AlphaFoldDB" id="A0A0D2N7W3"/>
<evidence type="ECO:0000256" key="2">
    <source>
        <dbReference type="ARBA" id="ARBA00001933"/>
    </source>
</evidence>
<keyword evidence="8 11" id="KW-0663">Pyridoxal phosphate</keyword>
<keyword evidence="14" id="KW-1185">Reference proteome</keyword>
<evidence type="ECO:0000256" key="6">
    <source>
        <dbReference type="ARBA" id="ARBA00022624"/>
    </source>
</evidence>
<keyword evidence="5 11" id="KW-0028">Amino-acid biosynthesis</keyword>
<dbReference type="UniPathway" id="UPA00047">
    <property type="reaction ID" value="UER00054"/>
</dbReference>
<feature type="domain" description="Tryptophan synthase beta chain-like PALP" evidence="12">
    <location>
        <begin position="34"/>
        <end position="321"/>
    </location>
</feature>
<dbReference type="OrthoDB" id="4418812at2759"/>
<evidence type="ECO:0000256" key="3">
    <source>
        <dbReference type="ARBA" id="ARBA00004810"/>
    </source>
</evidence>
<dbReference type="GO" id="GO:0009097">
    <property type="term" value="P:isoleucine biosynthetic process"/>
    <property type="evidence" value="ECO:0007669"/>
    <property type="project" value="UniProtKB-UniRule"/>
</dbReference>
<name>A0A0D2N7W3_9CHLO</name>
<keyword evidence="7" id="KW-0677">Repeat</keyword>
<evidence type="ECO:0000256" key="8">
    <source>
        <dbReference type="ARBA" id="ARBA00022898"/>
    </source>
</evidence>
<dbReference type="EC" id="4.3.1.19" evidence="11"/>
<evidence type="ECO:0000256" key="7">
    <source>
        <dbReference type="ARBA" id="ARBA00022737"/>
    </source>
</evidence>
<gene>
    <name evidence="13" type="ORF">MNEG_6061</name>
</gene>
<dbReference type="CDD" id="cd01562">
    <property type="entry name" value="Thr-dehyd"/>
    <property type="match status" value="1"/>
</dbReference>
<dbReference type="SUPFAM" id="SSF53686">
    <property type="entry name" value="Tryptophan synthase beta subunit-like PLP-dependent enzymes"/>
    <property type="match status" value="1"/>
</dbReference>
<dbReference type="InterPro" id="IPR036052">
    <property type="entry name" value="TrpB-like_PALP_sf"/>
</dbReference>
<dbReference type="PANTHER" id="PTHR48078">
    <property type="entry name" value="THREONINE DEHYDRATASE, MITOCHONDRIAL-RELATED"/>
    <property type="match status" value="1"/>
</dbReference>
<comment type="cofactor">
    <cofactor evidence="2 11">
        <name>pyridoxal 5'-phosphate</name>
        <dbReference type="ChEBI" id="CHEBI:597326"/>
    </cofactor>
</comment>
<evidence type="ECO:0000256" key="1">
    <source>
        <dbReference type="ARBA" id="ARBA00001274"/>
    </source>
</evidence>
<dbReference type="InterPro" id="IPR000634">
    <property type="entry name" value="Ser/Thr_deHydtase_PyrdxlP-BS"/>
</dbReference>
<dbReference type="InterPro" id="IPR001926">
    <property type="entry name" value="TrpB-like_PALP"/>
</dbReference>
<evidence type="ECO:0000256" key="11">
    <source>
        <dbReference type="RuleBase" id="RU362012"/>
    </source>
</evidence>
<dbReference type="GO" id="GO:0006565">
    <property type="term" value="P:L-serine catabolic process"/>
    <property type="evidence" value="ECO:0007669"/>
    <property type="project" value="TreeGrafter"/>
</dbReference>
<evidence type="ECO:0000256" key="5">
    <source>
        <dbReference type="ARBA" id="ARBA00022605"/>
    </source>
</evidence>
<dbReference type="PROSITE" id="PS00165">
    <property type="entry name" value="DEHYDRATASE_SER_THR"/>
    <property type="match status" value="1"/>
</dbReference>
<accession>A0A0D2N7W3</accession>
<protein>
    <recommendedName>
        <fullName evidence="11">Threonine dehydratase</fullName>
        <ecNumber evidence="11">4.3.1.19</ecNumber>
    </recommendedName>
    <alternativeName>
        <fullName evidence="11">Threonine deaminase</fullName>
    </alternativeName>
</protein>
<keyword evidence="10 11" id="KW-0100">Branched-chain amino acid biosynthesis</keyword>
<dbReference type="Proteomes" id="UP000054498">
    <property type="component" value="Unassembled WGS sequence"/>
</dbReference>
<dbReference type="RefSeq" id="XP_013900920.1">
    <property type="nucleotide sequence ID" value="XM_014045466.1"/>
</dbReference>
<dbReference type="Gene3D" id="3.40.50.1100">
    <property type="match status" value="2"/>
</dbReference>
<evidence type="ECO:0000256" key="4">
    <source>
        <dbReference type="ARBA" id="ARBA00010869"/>
    </source>
</evidence>
<dbReference type="PANTHER" id="PTHR48078:SF11">
    <property type="entry name" value="THREONINE DEHYDRATASE, MITOCHONDRIAL"/>
    <property type="match status" value="1"/>
</dbReference>
<dbReference type="FunFam" id="3.40.50.1100:FF:000008">
    <property type="entry name" value="L-threonine dehydratase"/>
    <property type="match status" value="1"/>
</dbReference>
<comment type="catalytic activity">
    <reaction evidence="1 11">
        <text>L-threonine = 2-oxobutanoate + NH4(+)</text>
        <dbReference type="Rhea" id="RHEA:22108"/>
        <dbReference type="ChEBI" id="CHEBI:16763"/>
        <dbReference type="ChEBI" id="CHEBI:28938"/>
        <dbReference type="ChEBI" id="CHEBI:57926"/>
        <dbReference type="EC" id="4.3.1.19"/>
    </reaction>
</comment>
<dbReference type="GO" id="GO:0030170">
    <property type="term" value="F:pyridoxal phosphate binding"/>
    <property type="evidence" value="ECO:0007669"/>
    <property type="project" value="InterPro"/>
</dbReference>
<dbReference type="GeneID" id="25738937"/>
<dbReference type="Pfam" id="PF00291">
    <property type="entry name" value="PALP"/>
    <property type="match status" value="1"/>
</dbReference>
<sequence>MTASGCAATSWRFEPDGYLRAILTARVYDVAVITPLERAVKLSDALGSSILLKREDLQPVFSFKLRGAYNKMAKLTQEQLDRGVITSSAGNHAQGVALSAQKLGCKAVICMPVTTPDIKVANVRRLGGTVELVGETYQEAQAHALQRAVAEGLTFVAPYDDPYTIAGQGTIGDEILRQIGNPAQLDAIFVAVGGGGLIAGIAAYVKALQPHVKVIGVEPAGANAMAMSLEKGARVTLSKVDGFADGVAVKHVGAETFRMARDLVDGVVLVDNAAISAAIKDVFNETRSILEPAGAVAVAGAKAWLKASGSQGRTVVAVTSGANINFERLRLVAELADLGSSTEGPLAAGVRLGTCSVPSWAPYCA</sequence>
<dbReference type="NCBIfam" id="TIGR01124">
    <property type="entry name" value="ilvA_2Cterm"/>
    <property type="match status" value="1"/>
</dbReference>
<keyword evidence="6 11" id="KW-0412">Isoleucine biosynthesis</keyword>
<organism evidence="13 14">
    <name type="scientific">Monoraphidium neglectum</name>
    <dbReference type="NCBI Taxonomy" id="145388"/>
    <lineage>
        <taxon>Eukaryota</taxon>
        <taxon>Viridiplantae</taxon>
        <taxon>Chlorophyta</taxon>
        <taxon>core chlorophytes</taxon>
        <taxon>Chlorophyceae</taxon>
        <taxon>CS clade</taxon>
        <taxon>Sphaeropleales</taxon>
        <taxon>Selenastraceae</taxon>
        <taxon>Monoraphidium</taxon>
    </lineage>
</organism>
<dbReference type="KEGG" id="mng:MNEG_6061"/>
<proteinExistence type="inferred from homology"/>
<evidence type="ECO:0000256" key="10">
    <source>
        <dbReference type="ARBA" id="ARBA00023304"/>
    </source>
</evidence>
<dbReference type="InterPro" id="IPR050147">
    <property type="entry name" value="Ser/Thr_Dehydratase"/>
</dbReference>
<evidence type="ECO:0000313" key="13">
    <source>
        <dbReference type="EMBL" id="KIZ01901.1"/>
    </source>
</evidence>
<dbReference type="GO" id="GO:0006567">
    <property type="term" value="P:L-threonine catabolic process"/>
    <property type="evidence" value="ECO:0007669"/>
    <property type="project" value="TreeGrafter"/>
</dbReference>
<comment type="pathway">
    <text evidence="3 11">Amino-acid biosynthesis; L-isoleucine biosynthesis; 2-oxobutanoate from L-threonine: step 1/1.</text>
</comment>
<reference evidence="13 14" key="1">
    <citation type="journal article" date="2013" name="BMC Genomics">
        <title>Reconstruction of the lipid metabolism for the microalga Monoraphidium neglectum from its genome sequence reveals characteristics suitable for biofuel production.</title>
        <authorList>
            <person name="Bogen C."/>
            <person name="Al-Dilaimi A."/>
            <person name="Albersmeier A."/>
            <person name="Wichmann J."/>
            <person name="Grundmann M."/>
            <person name="Rupp O."/>
            <person name="Lauersen K.J."/>
            <person name="Blifernez-Klassen O."/>
            <person name="Kalinowski J."/>
            <person name="Goesmann A."/>
            <person name="Mussgnug J.H."/>
            <person name="Kruse O."/>
        </authorList>
    </citation>
    <scope>NUCLEOTIDE SEQUENCE [LARGE SCALE GENOMIC DNA]</scope>
    <source>
        <strain evidence="13 14">SAG 48.87</strain>
    </source>
</reference>
<evidence type="ECO:0000256" key="9">
    <source>
        <dbReference type="ARBA" id="ARBA00023239"/>
    </source>
</evidence>
<evidence type="ECO:0000259" key="12">
    <source>
        <dbReference type="Pfam" id="PF00291"/>
    </source>
</evidence>
<dbReference type="GO" id="GO:0004794">
    <property type="term" value="F:threonine deaminase activity"/>
    <property type="evidence" value="ECO:0007669"/>
    <property type="project" value="UniProtKB-UniRule"/>
</dbReference>
<comment type="similarity">
    <text evidence="4 11">Belongs to the serine/threonine dehydratase family.</text>
</comment>
<evidence type="ECO:0000313" key="14">
    <source>
        <dbReference type="Proteomes" id="UP000054498"/>
    </source>
</evidence>
<dbReference type="GO" id="GO:0003941">
    <property type="term" value="F:L-serine ammonia-lyase activity"/>
    <property type="evidence" value="ECO:0007669"/>
    <property type="project" value="TreeGrafter"/>
</dbReference>
<dbReference type="EMBL" id="KK101172">
    <property type="protein sequence ID" value="KIZ01901.1"/>
    <property type="molecule type" value="Genomic_DNA"/>
</dbReference>